<dbReference type="InterPro" id="IPR007201">
    <property type="entry name" value="Mei2-like_Rrm_C"/>
</dbReference>
<evidence type="ECO:0000256" key="1">
    <source>
        <dbReference type="ARBA" id="ARBA00022884"/>
    </source>
</evidence>
<dbReference type="CDD" id="cd12532">
    <property type="entry name" value="RRM3_MEI2_fungi"/>
    <property type="match status" value="1"/>
</dbReference>
<feature type="domain" description="RRM" evidence="4">
    <location>
        <begin position="429"/>
        <end position="513"/>
    </location>
</feature>
<sequence>MASSPRSVDETTNHGTPSTNLTAFTPEAEFGSKARVTDFVRPVLKLRPTMPKHASVCDESEEDVFLTAPAAAKGPQLSPTAEVFTPKLTNGSIEKDVENQTGYAGRAKNSMVTHRPTKFGYFPNNVPGALRGQPLPVHPNALRYGFGLLKLEDSPFNHVAGIFLHDFNVTEGVFSLDEGISRSFVVTGVPLNLGSHFISRHFPAEHFPSIRDIKSTAITSGLFVVSCADIRDAKRAADVTNAMLPFAYIFPLKAKKYASDNGGDPSLVSDHEGQIIISIYYNGYATAPPIEAAPIVDEIKRLLAQCGDVKAFHTIPATQPLVREIRVEFFNANLVDVAIDVIRGTVIHEAVLDVAPFQPDVRVAAPFDEEHPEQLSVTGRSRVPFDPEYDRIAHAIQHDGLRHGRRLNQAMNHNAVDIARIQAGLDVRTTIMLRNIPNRVDQTMLKNLLDCTSRGRYDFMYLRIDFANNCNVGYAFINFVDAQSIIPFVLARAGKRWNCFASDKIAEVSYATIQGKDCLVQKFRNSSVMLEHPGFRPKLFVAGNTPNAGVEEKFPEPDNHSKMRRSVENAEHVGLYLPLGAHLGSYPYRRRRFLRRNEVALDEARRNGVYLPPARANKPKEKIPPKAVPPKAVPANASPTHRRVPFLIDTRNPYDPFAGRAGRPRRYSPQGQVYREEQRRRRSQFDRGTPGAENELGVAPRYRLQDPALEHMGNLHLQRY</sequence>
<reference evidence="5 6" key="1">
    <citation type="submission" date="2016-04" db="EMBL/GenBank/DDBJ databases">
        <title>Draft genome of Fonsecaea erecta CBS 125763.</title>
        <authorList>
            <person name="Weiss V.A."/>
            <person name="Vicente V.A."/>
            <person name="Raittz R.T."/>
            <person name="Moreno L.F."/>
            <person name="De Souza E.M."/>
            <person name="Pedrosa F.O."/>
            <person name="Steffens M.B."/>
            <person name="Faoro H."/>
            <person name="Tadra-Sfeir M.Z."/>
            <person name="Najafzadeh M.J."/>
            <person name="Felipe M.S."/>
            <person name="Teixeira M."/>
            <person name="Sun J."/>
            <person name="Xi L."/>
            <person name="Gomes R."/>
            <person name="De Azevedo C.M."/>
            <person name="Salgado C.G."/>
            <person name="Da Silva M.B."/>
            <person name="Nascimento M.F."/>
            <person name="Queiroz-Telles F."/>
            <person name="Attili D.S."/>
            <person name="Gorbushina A."/>
        </authorList>
    </citation>
    <scope>NUCLEOTIDE SEQUENCE [LARGE SCALE GENOMIC DNA]</scope>
    <source>
        <strain evidence="5 6">CBS 125763</strain>
    </source>
</reference>
<gene>
    <name evidence="5" type="ORF">AYL99_09185</name>
</gene>
<accession>A0A178ZBM9</accession>
<comment type="caution">
    <text evidence="5">The sequence shown here is derived from an EMBL/GenBank/DDBJ whole genome shotgun (WGS) entry which is preliminary data.</text>
</comment>
<evidence type="ECO:0000313" key="6">
    <source>
        <dbReference type="Proteomes" id="UP000078343"/>
    </source>
</evidence>
<dbReference type="Proteomes" id="UP000078343">
    <property type="component" value="Unassembled WGS sequence"/>
</dbReference>
<dbReference type="InterPro" id="IPR000504">
    <property type="entry name" value="RRM_dom"/>
</dbReference>
<feature type="region of interest" description="Disordered" evidence="3">
    <location>
        <begin position="1"/>
        <end position="24"/>
    </location>
</feature>
<dbReference type="InterPro" id="IPR035979">
    <property type="entry name" value="RBD_domain_sf"/>
</dbReference>
<feature type="compositionally biased region" description="Basic and acidic residues" evidence="3">
    <location>
        <begin position="674"/>
        <end position="685"/>
    </location>
</feature>
<dbReference type="EMBL" id="LVYI01000008">
    <property type="protein sequence ID" value="OAP57072.1"/>
    <property type="molecule type" value="Genomic_DNA"/>
</dbReference>
<organism evidence="5 6">
    <name type="scientific">Fonsecaea erecta</name>
    <dbReference type="NCBI Taxonomy" id="1367422"/>
    <lineage>
        <taxon>Eukaryota</taxon>
        <taxon>Fungi</taxon>
        <taxon>Dikarya</taxon>
        <taxon>Ascomycota</taxon>
        <taxon>Pezizomycotina</taxon>
        <taxon>Eurotiomycetes</taxon>
        <taxon>Chaetothyriomycetidae</taxon>
        <taxon>Chaetothyriales</taxon>
        <taxon>Herpotrichiellaceae</taxon>
        <taxon>Fonsecaea</taxon>
    </lineage>
</organism>
<dbReference type="SUPFAM" id="SSF54928">
    <property type="entry name" value="RNA-binding domain, RBD"/>
    <property type="match status" value="1"/>
</dbReference>
<evidence type="ECO:0000256" key="2">
    <source>
        <dbReference type="PROSITE-ProRule" id="PRU00176"/>
    </source>
</evidence>
<evidence type="ECO:0000313" key="5">
    <source>
        <dbReference type="EMBL" id="OAP57072.1"/>
    </source>
</evidence>
<dbReference type="PROSITE" id="PS50102">
    <property type="entry name" value="RRM"/>
    <property type="match status" value="1"/>
</dbReference>
<dbReference type="InterPro" id="IPR034862">
    <property type="entry name" value="Fungal_Mei2-like_RRM3"/>
</dbReference>
<evidence type="ECO:0000259" key="4">
    <source>
        <dbReference type="PROSITE" id="PS50102"/>
    </source>
</evidence>
<feature type="region of interest" description="Disordered" evidence="3">
    <location>
        <begin position="611"/>
        <end position="698"/>
    </location>
</feature>
<dbReference type="GeneID" id="30013353"/>
<keyword evidence="1 2" id="KW-0694">RNA-binding</keyword>
<proteinExistence type="predicted"/>
<dbReference type="STRING" id="1367422.A0A178ZBM9"/>
<dbReference type="OrthoDB" id="417481at2759"/>
<dbReference type="PANTHER" id="PTHR23189">
    <property type="entry name" value="RNA RECOGNITION MOTIF-CONTAINING"/>
    <property type="match status" value="1"/>
</dbReference>
<dbReference type="AlphaFoldDB" id="A0A178ZBM9"/>
<protein>
    <recommendedName>
        <fullName evidence="4">RRM domain-containing protein</fullName>
    </recommendedName>
</protein>
<dbReference type="GO" id="GO:0003723">
    <property type="term" value="F:RNA binding"/>
    <property type="evidence" value="ECO:0007669"/>
    <property type="project" value="UniProtKB-UniRule"/>
</dbReference>
<name>A0A178ZBM9_9EURO</name>
<dbReference type="RefSeq" id="XP_018690439.1">
    <property type="nucleotide sequence ID" value="XM_018840692.1"/>
</dbReference>
<evidence type="ECO:0000256" key="3">
    <source>
        <dbReference type="SAM" id="MobiDB-lite"/>
    </source>
</evidence>
<dbReference type="Pfam" id="PF04059">
    <property type="entry name" value="RRM_2"/>
    <property type="match status" value="1"/>
</dbReference>
<keyword evidence="6" id="KW-1185">Reference proteome</keyword>
<feature type="compositionally biased region" description="Polar residues" evidence="3">
    <location>
        <begin position="13"/>
        <end position="23"/>
    </location>
</feature>